<keyword evidence="2" id="KW-1185">Reference proteome</keyword>
<dbReference type="AlphaFoldDB" id="A0A9P5XY78"/>
<protein>
    <submittedName>
        <fullName evidence="1">Uncharacterized protein</fullName>
    </submittedName>
</protein>
<reference evidence="1" key="1">
    <citation type="submission" date="2020-11" db="EMBL/GenBank/DDBJ databases">
        <authorList>
            <consortium name="DOE Joint Genome Institute"/>
            <person name="Ahrendt S."/>
            <person name="Riley R."/>
            <person name="Andreopoulos W."/>
            <person name="Labutti K."/>
            <person name="Pangilinan J."/>
            <person name="Ruiz-Duenas F.J."/>
            <person name="Barrasa J.M."/>
            <person name="Sanchez-Garcia M."/>
            <person name="Camarero S."/>
            <person name="Miyauchi S."/>
            <person name="Serrano A."/>
            <person name="Linde D."/>
            <person name="Babiker R."/>
            <person name="Drula E."/>
            <person name="Ayuso-Fernandez I."/>
            <person name="Pacheco R."/>
            <person name="Padilla G."/>
            <person name="Ferreira P."/>
            <person name="Barriuso J."/>
            <person name="Kellner H."/>
            <person name="Castanera R."/>
            <person name="Alfaro M."/>
            <person name="Ramirez L."/>
            <person name="Pisabarro A.G."/>
            <person name="Kuo A."/>
            <person name="Tritt A."/>
            <person name="Lipzen A."/>
            <person name="He G."/>
            <person name="Yan M."/>
            <person name="Ng V."/>
            <person name="Cullen D."/>
            <person name="Martin F."/>
            <person name="Rosso M.-N."/>
            <person name="Henrissat B."/>
            <person name="Hibbett D."/>
            <person name="Martinez A.T."/>
            <person name="Grigoriev I.V."/>
        </authorList>
    </citation>
    <scope>NUCLEOTIDE SEQUENCE</scope>
    <source>
        <strain evidence="1">CBS 247.69</strain>
    </source>
</reference>
<dbReference type="Proteomes" id="UP000807353">
    <property type="component" value="Unassembled WGS sequence"/>
</dbReference>
<sequence length="97" mass="10987">MHYPSPQILAMCTKSILGTTQVFWIRSMQPQPRKLDGMPSCILRTQSSAEIPGSSRFIPSYMTELAVRGRLVELMETDWKTKAAILLAERQQQPGSY</sequence>
<evidence type="ECO:0000313" key="2">
    <source>
        <dbReference type="Proteomes" id="UP000807353"/>
    </source>
</evidence>
<accession>A0A9P5XY78</accession>
<name>A0A9P5XY78_9AGAR</name>
<dbReference type="EMBL" id="MU150327">
    <property type="protein sequence ID" value="KAF9458923.1"/>
    <property type="molecule type" value="Genomic_DNA"/>
</dbReference>
<comment type="caution">
    <text evidence="1">The sequence shown here is derived from an EMBL/GenBank/DDBJ whole genome shotgun (WGS) entry which is preliminary data.</text>
</comment>
<proteinExistence type="predicted"/>
<dbReference type="OrthoDB" id="2113294at2759"/>
<organism evidence="1 2">
    <name type="scientific">Collybia nuda</name>
    <dbReference type="NCBI Taxonomy" id="64659"/>
    <lineage>
        <taxon>Eukaryota</taxon>
        <taxon>Fungi</taxon>
        <taxon>Dikarya</taxon>
        <taxon>Basidiomycota</taxon>
        <taxon>Agaricomycotina</taxon>
        <taxon>Agaricomycetes</taxon>
        <taxon>Agaricomycetidae</taxon>
        <taxon>Agaricales</taxon>
        <taxon>Tricholomatineae</taxon>
        <taxon>Clitocybaceae</taxon>
        <taxon>Collybia</taxon>
    </lineage>
</organism>
<feature type="non-terminal residue" evidence="1">
    <location>
        <position position="97"/>
    </location>
</feature>
<evidence type="ECO:0000313" key="1">
    <source>
        <dbReference type="EMBL" id="KAF9458923.1"/>
    </source>
</evidence>
<gene>
    <name evidence="1" type="ORF">BDZ94DRAFT_1269464</name>
</gene>